<reference evidence="10" key="3">
    <citation type="journal article" date="2018" name="Algal Res.">
        <title>Characterization of plant carbon substrate utilization by Auxenochlorella protothecoides.</title>
        <authorList>
            <person name="Vogler B.W."/>
            <person name="Starkenburg S.R."/>
            <person name="Sudasinghe N."/>
            <person name="Schambach J.Y."/>
            <person name="Rollin J.A."/>
            <person name="Pattathil S."/>
            <person name="Barry A.N."/>
        </authorList>
    </citation>
    <scope>NUCLEOTIDE SEQUENCE [LARGE SCALE GENOMIC DNA]</scope>
    <source>
        <strain evidence="10">UTEX 25</strain>
    </source>
</reference>
<evidence type="ECO:0000256" key="4">
    <source>
        <dbReference type="PROSITE-ProRule" id="PRU00175"/>
    </source>
</evidence>
<dbReference type="PROSITE" id="PS50089">
    <property type="entry name" value="ZF_RING_2"/>
    <property type="match status" value="1"/>
</dbReference>
<dbReference type="AlphaFoldDB" id="A0A087SIA5"/>
<dbReference type="EMBL" id="QOKY01000173">
    <property type="protein sequence ID" value="RMZ54626.1"/>
    <property type="molecule type" value="Genomic_DNA"/>
</dbReference>
<dbReference type="InterPro" id="IPR017907">
    <property type="entry name" value="Znf_RING_CS"/>
</dbReference>
<dbReference type="Gene3D" id="3.30.40.10">
    <property type="entry name" value="Zinc/RING finger domain, C3HC4 (zinc finger)"/>
    <property type="match status" value="1"/>
</dbReference>
<organism evidence="7 9">
    <name type="scientific">Auxenochlorella protothecoides</name>
    <name type="common">Green microalga</name>
    <name type="synonym">Chlorella protothecoides</name>
    <dbReference type="NCBI Taxonomy" id="3075"/>
    <lineage>
        <taxon>Eukaryota</taxon>
        <taxon>Viridiplantae</taxon>
        <taxon>Chlorophyta</taxon>
        <taxon>core chlorophytes</taxon>
        <taxon>Trebouxiophyceae</taxon>
        <taxon>Chlorellales</taxon>
        <taxon>Chlorellaceae</taxon>
        <taxon>Auxenochlorella</taxon>
    </lineage>
</organism>
<keyword evidence="1" id="KW-0479">Metal-binding</keyword>
<dbReference type="GO" id="GO:0008270">
    <property type="term" value="F:zinc ion binding"/>
    <property type="evidence" value="ECO:0007669"/>
    <property type="project" value="UniProtKB-KW"/>
</dbReference>
<dbReference type="PROSITE" id="PS00518">
    <property type="entry name" value="ZF_RING_1"/>
    <property type="match status" value="1"/>
</dbReference>
<evidence type="ECO:0000256" key="3">
    <source>
        <dbReference type="ARBA" id="ARBA00022833"/>
    </source>
</evidence>
<reference evidence="8" key="4">
    <citation type="submission" date="2018-10" db="EMBL/GenBank/DDBJ databases">
        <authorList>
            <person name="Hovde B."/>
            <person name="Zhang X."/>
        </authorList>
    </citation>
    <scope>NUCLEOTIDE SEQUENCE [LARGE SCALE GENOMIC DNA]</scope>
    <source>
        <strain evidence="8">UTEX 25</strain>
    </source>
</reference>
<dbReference type="RefSeq" id="XP_011398355.1">
    <property type="nucleotide sequence ID" value="XM_011400053.1"/>
</dbReference>
<protein>
    <recommendedName>
        <fullName evidence="5">RING-type domain-containing protein</fullName>
    </recommendedName>
</protein>
<gene>
    <name evidence="8" type="ORF">APUTEX25_003004</name>
    <name evidence="7" type="ORF">F751_0486</name>
    <name evidence="6" type="ORF">g.27218</name>
</gene>
<dbReference type="SMART" id="SM00184">
    <property type="entry name" value="RING"/>
    <property type="match status" value="1"/>
</dbReference>
<proteinExistence type="predicted"/>
<dbReference type="Proteomes" id="UP000028924">
    <property type="component" value="Unassembled WGS sequence"/>
</dbReference>
<sequence>MHPFFSVTLYTGQQLVLEGLQRWVTRPCKELENRRQRASLRALAMLLVKTTATGMLAAVLDAAIEYRSRQLLAAAEEGEREAPAPSRLASIGLISRPGVAAWKARLLQAIDEMERRAERYGLGPSSRLAAEAQTAAAPKDKGLAHGPHGCGSLADFEADAETEAILSQTVQQLQELMRQSGRAESSEPACERQVDTLLDSLLGAGLGERGADFCLDGGVLADPGVCAAAARRPRRVRVAPDGAVEGCQICMDAGVSVAVAGCGHELCFGCARQLCSAREHLVPACPFCRQPIEGFEVVAAEDERLAASD</sequence>
<dbReference type="STRING" id="3075.A0A087SIA5"/>
<dbReference type="KEGG" id="apro:F751_0486"/>
<dbReference type="InterPro" id="IPR013083">
    <property type="entry name" value="Znf_RING/FYVE/PHD"/>
</dbReference>
<evidence type="ECO:0000313" key="7">
    <source>
        <dbReference type="EMBL" id="KFM25459.1"/>
    </source>
</evidence>
<reference evidence="6" key="2">
    <citation type="submission" date="2015-08" db="EMBL/GenBank/DDBJ databases">
        <authorList>
            <person name="Babu N.S."/>
            <person name="Beckwith C.J."/>
            <person name="Beseler K.G."/>
            <person name="Brison A."/>
            <person name="Carone J.V."/>
            <person name="Caskin T.P."/>
            <person name="Diamond M."/>
            <person name="Durham M.E."/>
            <person name="Foxe J.M."/>
            <person name="Go M."/>
            <person name="Henderson B.A."/>
            <person name="Jones I.B."/>
            <person name="McGettigan J.A."/>
            <person name="Micheletti S.J."/>
            <person name="Nasrallah M.E."/>
            <person name="Ortiz D."/>
            <person name="Piller C.R."/>
            <person name="Privatt S.R."/>
            <person name="Schneider S.L."/>
            <person name="Sharp S."/>
            <person name="Smith T.C."/>
            <person name="Stanton J.D."/>
            <person name="Ullery H.E."/>
            <person name="Wilson R.J."/>
            <person name="Serrano M.G."/>
            <person name="Buck G."/>
            <person name="Lee V."/>
            <person name="Wang Y."/>
            <person name="Carvalho R."/>
            <person name="Voegtly L."/>
            <person name="Shi R."/>
            <person name="Duckworth R."/>
            <person name="Johnson A."/>
            <person name="Loviza R."/>
            <person name="Walstead R."/>
            <person name="Shah Z."/>
            <person name="Kiflezghi M."/>
            <person name="Wade K."/>
            <person name="Ball S.L."/>
            <person name="Bradley K.W."/>
            <person name="Asai D.J."/>
            <person name="Bowman C.A."/>
            <person name="Russell D.A."/>
            <person name="Pope W.H."/>
            <person name="Jacobs-Sera D."/>
            <person name="Hendrix R.W."/>
            <person name="Hatfull G.F."/>
        </authorList>
    </citation>
    <scope>NUCLEOTIDE SEQUENCE</scope>
</reference>
<dbReference type="Proteomes" id="UP000279271">
    <property type="component" value="Unassembled WGS sequence"/>
</dbReference>
<evidence type="ECO:0000313" key="8">
    <source>
        <dbReference type="EMBL" id="RMZ54626.1"/>
    </source>
</evidence>
<evidence type="ECO:0000256" key="1">
    <source>
        <dbReference type="ARBA" id="ARBA00022723"/>
    </source>
</evidence>
<dbReference type="InterPro" id="IPR001841">
    <property type="entry name" value="Znf_RING"/>
</dbReference>
<keyword evidence="3" id="KW-0862">Zinc</keyword>
<evidence type="ECO:0000313" key="6">
    <source>
        <dbReference type="EMBL" id="JAT69223.1"/>
    </source>
</evidence>
<dbReference type="Pfam" id="PF13920">
    <property type="entry name" value="zf-C3HC4_3"/>
    <property type="match status" value="1"/>
</dbReference>
<keyword evidence="2 4" id="KW-0863">Zinc-finger</keyword>
<feature type="domain" description="RING-type" evidence="5">
    <location>
        <begin position="247"/>
        <end position="289"/>
    </location>
</feature>
<dbReference type="GeneID" id="23611877"/>
<evidence type="ECO:0000313" key="10">
    <source>
        <dbReference type="Proteomes" id="UP000279271"/>
    </source>
</evidence>
<evidence type="ECO:0000259" key="5">
    <source>
        <dbReference type="PROSITE" id="PS50089"/>
    </source>
</evidence>
<dbReference type="EMBL" id="KL662119">
    <property type="protein sequence ID" value="KFM25459.1"/>
    <property type="molecule type" value="Genomic_DNA"/>
</dbReference>
<reference evidence="7 9" key="1">
    <citation type="journal article" date="2014" name="BMC Genomics">
        <title>Oil accumulation mechanisms of the oleaginous microalga Chlorella protothecoides revealed through its genome, transcriptomes, and proteomes.</title>
        <authorList>
            <person name="Gao C."/>
            <person name="Wang Y."/>
            <person name="Shen Y."/>
            <person name="Yan D."/>
            <person name="He X."/>
            <person name="Dai J."/>
            <person name="Wu Q."/>
        </authorList>
    </citation>
    <scope>NUCLEOTIDE SEQUENCE [LARGE SCALE GENOMIC DNA]</scope>
    <source>
        <strain evidence="7 9">0710</strain>
    </source>
</reference>
<accession>A0A087SIA5</accession>
<keyword evidence="9" id="KW-1185">Reference proteome</keyword>
<reference evidence="8" key="5">
    <citation type="submission" date="2018-11" db="EMBL/GenBank/DDBJ databases">
        <title>Characterization of plant carbon substrate utilization by Auxenochlorella protothecoides.</title>
        <authorList>
            <person name="Vogler B.W."/>
            <person name="Starkenburg S.R."/>
            <person name="Sudasinghe N."/>
            <person name="Schambach J.Y."/>
            <person name="Rollin J.A."/>
            <person name="Pattathil S."/>
            <person name="Barry A.N."/>
        </authorList>
    </citation>
    <scope>NUCLEOTIDE SEQUENCE [LARGE SCALE GENOMIC DNA]</scope>
    <source>
        <strain evidence="8">UTEX 25</strain>
    </source>
</reference>
<dbReference type="SUPFAM" id="SSF57850">
    <property type="entry name" value="RING/U-box"/>
    <property type="match status" value="1"/>
</dbReference>
<evidence type="ECO:0000313" key="9">
    <source>
        <dbReference type="Proteomes" id="UP000028924"/>
    </source>
</evidence>
<evidence type="ECO:0000256" key="2">
    <source>
        <dbReference type="ARBA" id="ARBA00022771"/>
    </source>
</evidence>
<dbReference type="OrthoDB" id="513758at2759"/>
<dbReference type="EMBL" id="GDKF01009399">
    <property type="protein sequence ID" value="JAT69223.1"/>
    <property type="molecule type" value="Transcribed_RNA"/>
</dbReference>
<name>A0A087SIA5_AUXPR</name>